<gene>
    <name evidence="1" type="ORF">WA026_018605</name>
</gene>
<protein>
    <recommendedName>
        <fullName evidence="3">Coilin</fullName>
    </recommendedName>
</protein>
<evidence type="ECO:0000313" key="2">
    <source>
        <dbReference type="Proteomes" id="UP001431783"/>
    </source>
</evidence>
<dbReference type="EMBL" id="JARQZJ010000042">
    <property type="protein sequence ID" value="KAK9877494.1"/>
    <property type="molecule type" value="Genomic_DNA"/>
</dbReference>
<comment type="caution">
    <text evidence="1">The sequence shown here is derived from an EMBL/GenBank/DDBJ whole genome shotgun (WGS) entry which is preliminary data.</text>
</comment>
<proteinExistence type="predicted"/>
<evidence type="ECO:0000313" key="1">
    <source>
        <dbReference type="EMBL" id="KAK9877494.1"/>
    </source>
</evidence>
<name>A0AAW1UA62_9CUCU</name>
<dbReference type="AlphaFoldDB" id="A0AAW1UA62"/>
<evidence type="ECO:0008006" key="3">
    <source>
        <dbReference type="Google" id="ProtNLM"/>
    </source>
</evidence>
<sequence>MARKTYTITVILKAFFTDCRAQAKIFISEDIQTVLDLENKISRIFGIKDFHLLSNENLLPSCEDIRLLDKADIVSVLPNDSHTNLLLPKRFYSTIDEPIRCKKKKRQYLDDECPIKGKKCKKEKKEATLFDDEKFDDLTQCKANKKFEDFSNKKNKEIKKCNDTAYINQISQPGQSLSSSAPCSIGKIKDPNLHVEKDKTCSLIDKKLQESVNVEEEKMGGEQCIKVNSEKENNLLSDETSGAVSQITSVANNHTLHNSPRKFKKQQINN</sequence>
<reference evidence="1 2" key="1">
    <citation type="submission" date="2023-03" db="EMBL/GenBank/DDBJ databases">
        <title>Genome insight into feeding habits of ladybird beetles.</title>
        <authorList>
            <person name="Li H.-S."/>
            <person name="Huang Y.-H."/>
            <person name="Pang H."/>
        </authorList>
    </citation>
    <scope>NUCLEOTIDE SEQUENCE [LARGE SCALE GENOMIC DNA]</scope>
    <source>
        <strain evidence="1">SYSU_2023b</strain>
        <tissue evidence="1">Whole body</tissue>
    </source>
</reference>
<keyword evidence="2" id="KW-1185">Reference proteome</keyword>
<dbReference type="Proteomes" id="UP001431783">
    <property type="component" value="Unassembled WGS sequence"/>
</dbReference>
<accession>A0AAW1UA62</accession>
<organism evidence="1 2">
    <name type="scientific">Henosepilachna vigintioctopunctata</name>
    <dbReference type="NCBI Taxonomy" id="420089"/>
    <lineage>
        <taxon>Eukaryota</taxon>
        <taxon>Metazoa</taxon>
        <taxon>Ecdysozoa</taxon>
        <taxon>Arthropoda</taxon>
        <taxon>Hexapoda</taxon>
        <taxon>Insecta</taxon>
        <taxon>Pterygota</taxon>
        <taxon>Neoptera</taxon>
        <taxon>Endopterygota</taxon>
        <taxon>Coleoptera</taxon>
        <taxon>Polyphaga</taxon>
        <taxon>Cucujiformia</taxon>
        <taxon>Coccinelloidea</taxon>
        <taxon>Coccinellidae</taxon>
        <taxon>Epilachninae</taxon>
        <taxon>Epilachnini</taxon>
        <taxon>Henosepilachna</taxon>
    </lineage>
</organism>